<keyword evidence="6" id="KW-0812">Transmembrane</keyword>
<feature type="domain" description="FAD dependent oxidoreductase" evidence="7">
    <location>
        <begin position="11"/>
        <end position="386"/>
    </location>
</feature>
<keyword evidence="9" id="KW-1185">Reference proteome</keyword>
<dbReference type="PANTHER" id="PTHR11530:SF11">
    <property type="entry name" value="D-ASPARTATE OXIDASE"/>
    <property type="match status" value="1"/>
</dbReference>
<keyword evidence="6" id="KW-0472">Membrane</keyword>
<dbReference type="PIRSF" id="PIRSF000189">
    <property type="entry name" value="D-aa_oxidase"/>
    <property type="match status" value="1"/>
</dbReference>
<reference evidence="8 9" key="1">
    <citation type="submission" date="2015-01" db="EMBL/GenBank/DDBJ databases">
        <title>The Genome Sequence of Cryptococcus gattii EJB2.</title>
        <authorList>
            <consortium name="The Broad Institute Genomics Platform"/>
            <person name="Cuomo C."/>
            <person name="Litvintseva A."/>
            <person name="Chen Y."/>
            <person name="Heitman J."/>
            <person name="Sun S."/>
            <person name="Springer D."/>
            <person name="Dromer F."/>
            <person name="Young S."/>
            <person name="Zeng Q."/>
            <person name="Gargeya S."/>
            <person name="Abouelleil A."/>
            <person name="Alvarado L."/>
            <person name="Chapman S.B."/>
            <person name="Gainer-Dewar J."/>
            <person name="Goldberg J."/>
            <person name="Griggs A."/>
            <person name="Gujja S."/>
            <person name="Hansen M."/>
            <person name="Howarth C."/>
            <person name="Imamovic A."/>
            <person name="Larimer J."/>
            <person name="Murphy C."/>
            <person name="Naylor J."/>
            <person name="Pearson M."/>
            <person name="Priest M."/>
            <person name="Roberts A."/>
            <person name="Saif S."/>
            <person name="Shea T."/>
            <person name="Sykes S."/>
            <person name="Wortman J."/>
            <person name="Nusbaum C."/>
            <person name="Birren B."/>
        </authorList>
    </citation>
    <scope>NUCLEOTIDE SEQUENCE [LARGE SCALE GENOMIC DNA]</scope>
    <source>
        <strain evidence="8 9">EJB2</strain>
    </source>
</reference>
<dbReference type="PANTHER" id="PTHR11530">
    <property type="entry name" value="D-AMINO ACID OXIDASE"/>
    <property type="match status" value="1"/>
</dbReference>
<keyword evidence="5" id="KW-0560">Oxidoreductase</keyword>
<dbReference type="InterPro" id="IPR023209">
    <property type="entry name" value="DAO"/>
</dbReference>
<comment type="cofactor">
    <cofactor evidence="1">
        <name>FAD</name>
        <dbReference type="ChEBI" id="CHEBI:57692"/>
    </cofactor>
</comment>
<dbReference type="Gene3D" id="3.40.50.720">
    <property type="entry name" value="NAD(P)-binding Rossmann-like Domain"/>
    <property type="match status" value="1"/>
</dbReference>
<dbReference type="Proteomes" id="UP000054272">
    <property type="component" value="Unassembled WGS sequence"/>
</dbReference>
<protein>
    <submittedName>
        <fullName evidence="8">D-aspartate oxidase</fullName>
    </submittedName>
</protein>
<dbReference type="SUPFAM" id="SSF54373">
    <property type="entry name" value="FAD-linked reductases, C-terminal domain"/>
    <property type="match status" value="1"/>
</dbReference>
<gene>
    <name evidence="8" type="ORF">I306_00317</name>
</gene>
<sequence length="417" mass="45656">MSPSLDSSRPIVIIGAGIIGLTTAVCVLKSDYYKQHRPPIHIIADHLPNDPLDAKYASTIAGAHHLSFADDGDERQRKWDMRTFQIMYEQWRQSGEESGLMALKQTELFVGQKEHLKIYEEHPNFMTLPVSELPPDVDHAVSFTSLTITPSVYLNRLMKQISSLSNGEVKIHRFHLPCLSFLSHPSITALIGQEPPAAVMICVGLGALLLGGVNDSSVYPTRGQVVMIRAPWVRSGYTRQVGNLNGGEGGERTYVIPRANGEIILGGTREEGDWYPYPREETTKDILKRALEICPNLCPANLVTQPLSGTYGHSSILAANEQSPSHENPLDSLIIDSLVGFRPSRKGGIRLERGPDLGEDTAVIYHYGHGGAGWQSSWGTAEEAVALLCKAIGIEGMEAGSNSKDSHSVIPDITYRL</sequence>
<keyword evidence="6" id="KW-1133">Transmembrane helix</keyword>
<proteinExistence type="inferred from homology"/>
<organism evidence="8 9">
    <name type="scientific">Cryptococcus gattii EJB2</name>
    <dbReference type="NCBI Taxonomy" id="1296103"/>
    <lineage>
        <taxon>Eukaryota</taxon>
        <taxon>Fungi</taxon>
        <taxon>Dikarya</taxon>
        <taxon>Basidiomycota</taxon>
        <taxon>Agaricomycotina</taxon>
        <taxon>Tremellomycetes</taxon>
        <taxon>Tremellales</taxon>
        <taxon>Cryptococcaceae</taxon>
        <taxon>Cryptococcus</taxon>
        <taxon>Cryptococcus gattii species complex</taxon>
    </lineage>
</organism>
<keyword evidence="4" id="KW-0274">FAD</keyword>
<feature type="transmembrane region" description="Helical" evidence="6">
    <location>
        <begin position="12"/>
        <end position="28"/>
    </location>
</feature>
<dbReference type="SUPFAM" id="SSF51971">
    <property type="entry name" value="Nucleotide-binding domain"/>
    <property type="match status" value="1"/>
</dbReference>
<dbReference type="EMBL" id="KN848559">
    <property type="protein sequence ID" value="KIR82483.1"/>
    <property type="molecule type" value="Genomic_DNA"/>
</dbReference>
<evidence type="ECO:0000313" key="8">
    <source>
        <dbReference type="EMBL" id="KIR82483.1"/>
    </source>
</evidence>
<evidence type="ECO:0000256" key="5">
    <source>
        <dbReference type="ARBA" id="ARBA00023002"/>
    </source>
</evidence>
<dbReference type="Pfam" id="PF01266">
    <property type="entry name" value="DAO"/>
    <property type="match status" value="1"/>
</dbReference>
<accession>A0ABR5C3K9</accession>
<evidence type="ECO:0000256" key="4">
    <source>
        <dbReference type="ARBA" id="ARBA00022827"/>
    </source>
</evidence>
<comment type="similarity">
    <text evidence="2">Belongs to the DAMOX/DASOX family.</text>
</comment>
<dbReference type="Gene3D" id="3.30.9.10">
    <property type="entry name" value="D-Amino Acid Oxidase, subunit A, domain 2"/>
    <property type="match status" value="1"/>
</dbReference>
<evidence type="ECO:0000313" key="9">
    <source>
        <dbReference type="Proteomes" id="UP000054272"/>
    </source>
</evidence>
<evidence type="ECO:0000256" key="2">
    <source>
        <dbReference type="ARBA" id="ARBA00006730"/>
    </source>
</evidence>
<evidence type="ECO:0000256" key="3">
    <source>
        <dbReference type="ARBA" id="ARBA00022630"/>
    </source>
</evidence>
<name>A0ABR5C3K9_9TREE</name>
<evidence type="ECO:0000256" key="6">
    <source>
        <dbReference type="SAM" id="Phobius"/>
    </source>
</evidence>
<evidence type="ECO:0000259" key="7">
    <source>
        <dbReference type="Pfam" id="PF01266"/>
    </source>
</evidence>
<evidence type="ECO:0000256" key="1">
    <source>
        <dbReference type="ARBA" id="ARBA00001974"/>
    </source>
</evidence>
<dbReference type="InterPro" id="IPR006076">
    <property type="entry name" value="FAD-dep_OxRdtase"/>
</dbReference>
<keyword evidence="3" id="KW-0285">Flavoprotein</keyword>